<name>A0A2N5TXV8_9BASI</name>
<sequence length="199" mass="22115">MTGIVARLNLIQGGFNLLPEGVQVAEIRKFKTPGNRPEDLISCLGRTSRTAGKGQKIRRNLWIPPHSLITQGNPDFNPLGFHSQLHFDAAQEKDFHGNPASTSYPLHSKNSKGKKAPVLWEKDTKVGVTSICILLDWLAVEGNYWRWRGDTKHGSTKSALANEILALMVDAGITHQDNKGIQTRIQDLQLSYSKACDYL</sequence>
<gene>
    <name evidence="1" type="ORF">PCASD_19992</name>
</gene>
<comment type="caution">
    <text evidence="1">The sequence shown here is derived from an EMBL/GenBank/DDBJ whole genome shotgun (WGS) entry which is preliminary data.</text>
</comment>
<dbReference type="PANTHER" id="PTHR33324:SF2">
    <property type="entry name" value="MYB_SANT-LIKE DNA-BINDING DOMAIN-CONTAINING PROTEIN"/>
    <property type="match status" value="1"/>
</dbReference>
<dbReference type="EMBL" id="PGCI01000303">
    <property type="protein sequence ID" value="PLW30294.1"/>
    <property type="molecule type" value="Genomic_DNA"/>
</dbReference>
<protein>
    <submittedName>
        <fullName evidence="1">Uncharacterized protein</fullName>
    </submittedName>
</protein>
<dbReference type="AlphaFoldDB" id="A0A2N5TXV8"/>
<evidence type="ECO:0000313" key="1">
    <source>
        <dbReference type="EMBL" id="PLW30294.1"/>
    </source>
</evidence>
<accession>A0A2N5TXV8</accession>
<dbReference type="PANTHER" id="PTHR33324">
    <property type="entry name" value="EXPRESSED PROTEIN"/>
    <property type="match status" value="1"/>
</dbReference>
<proteinExistence type="predicted"/>
<dbReference type="Proteomes" id="UP000235392">
    <property type="component" value="Unassembled WGS sequence"/>
</dbReference>
<evidence type="ECO:0000313" key="2">
    <source>
        <dbReference type="Proteomes" id="UP000235392"/>
    </source>
</evidence>
<reference evidence="1 2" key="1">
    <citation type="submission" date="2017-11" db="EMBL/GenBank/DDBJ databases">
        <title>De novo assembly and phasing of dikaryotic genomes from two isolates of Puccinia coronata f. sp. avenae, the causal agent of oat crown rust.</title>
        <authorList>
            <person name="Miller M.E."/>
            <person name="Zhang Y."/>
            <person name="Omidvar V."/>
            <person name="Sperschneider J."/>
            <person name="Schwessinger B."/>
            <person name="Raley C."/>
            <person name="Palmer J.M."/>
            <person name="Garnica D."/>
            <person name="Upadhyaya N."/>
            <person name="Rathjen J."/>
            <person name="Taylor J.M."/>
            <person name="Park R.F."/>
            <person name="Dodds P.N."/>
            <person name="Hirsch C.D."/>
            <person name="Kianian S.F."/>
            <person name="Figueroa M."/>
        </authorList>
    </citation>
    <scope>NUCLEOTIDE SEQUENCE [LARGE SCALE GENOMIC DNA]</scope>
    <source>
        <strain evidence="1">12SD80</strain>
    </source>
</reference>
<organism evidence="1 2">
    <name type="scientific">Puccinia coronata f. sp. avenae</name>
    <dbReference type="NCBI Taxonomy" id="200324"/>
    <lineage>
        <taxon>Eukaryota</taxon>
        <taxon>Fungi</taxon>
        <taxon>Dikarya</taxon>
        <taxon>Basidiomycota</taxon>
        <taxon>Pucciniomycotina</taxon>
        <taxon>Pucciniomycetes</taxon>
        <taxon>Pucciniales</taxon>
        <taxon>Pucciniaceae</taxon>
        <taxon>Puccinia</taxon>
    </lineage>
</organism>